<accession>A0A4Y2VVI9</accession>
<evidence type="ECO:0000313" key="2">
    <source>
        <dbReference type="EMBL" id="GBO27920.1"/>
    </source>
</evidence>
<dbReference type="AlphaFoldDB" id="A0A4Y2VVI9"/>
<proteinExistence type="predicted"/>
<keyword evidence="1" id="KW-0472">Membrane</keyword>
<reference evidence="2 3" key="1">
    <citation type="journal article" date="2019" name="Sci. Rep.">
        <title>Orb-weaving spider Araneus ventricosus genome elucidates the spidroin gene catalogue.</title>
        <authorList>
            <person name="Kono N."/>
            <person name="Nakamura H."/>
            <person name="Ohtoshi R."/>
            <person name="Moran D.A.P."/>
            <person name="Shinohara A."/>
            <person name="Yoshida Y."/>
            <person name="Fujiwara M."/>
            <person name="Mori M."/>
            <person name="Tomita M."/>
            <person name="Arakawa K."/>
        </authorList>
    </citation>
    <scope>NUCLEOTIDE SEQUENCE [LARGE SCALE GENOMIC DNA]</scope>
</reference>
<keyword evidence="1" id="KW-1133">Transmembrane helix</keyword>
<keyword evidence="1" id="KW-0812">Transmembrane</keyword>
<evidence type="ECO:0000256" key="1">
    <source>
        <dbReference type="SAM" id="Phobius"/>
    </source>
</evidence>
<dbReference type="EMBL" id="BGPR01050950">
    <property type="protein sequence ID" value="GBO27920.1"/>
    <property type="molecule type" value="Genomic_DNA"/>
</dbReference>
<dbReference type="Proteomes" id="UP000499080">
    <property type="component" value="Unassembled WGS sequence"/>
</dbReference>
<evidence type="ECO:0000313" key="3">
    <source>
        <dbReference type="Proteomes" id="UP000499080"/>
    </source>
</evidence>
<protein>
    <submittedName>
        <fullName evidence="2">Uncharacterized protein</fullName>
    </submittedName>
</protein>
<sequence length="101" mass="11439">MSGEDDRFRKPVVRDSNLWFVYVLFAAVCNVFDATSLMQFRRVATNRSILVPRLRWETSLSLPLTTSSILVPVFPTGWDLARSKKVLRFLASSVPGVNAIH</sequence>
<gene>
    <name evidence="2" type="ORF">AVEN_91554_1</name>
</gene>
<keyword evidence="3" id="KW-1185">Reference proteome</keyword>
<comment type="caution">
    <text evidence="2">The sequence shown here is derived from an EMBL/GenBank/DDBJ whole genome shotgun (WGS) entry which is preliminary data.</text>
</comment>
<feature type="transmembrane region" description="Helical" evidence="1">
    <location>
        <begin position="20"/>
        <end position="40"/>
    </location>
</feature>
<organism evidence="2 3">
    <name type="scientific">Araneus ventricosus</name>
    <name type="common">Orbweaver spider</name>
    <name type="synonym">Epeira ventricosa</name>
    <dbReference type="NCBI Taxonomy" id="182803"/>
    <lineage>
        <taxon>Eukaryota</taxon>
        <taxon>Metazoa</taxon>
        <taxon>Ecdysozoa</taxon>
        <taxon>Arthropoda</taxon>
        <taxon>Chelicerata</taxon>
        <taxon>Arachnida</taxon>
        <taxon>Araneae</taxon>
        <taxon>Araneomorphae</taxon>
        <taxon>Entelegynae</taxon>
        <taxon>Araneoidea</taxon>
        <taxon>Araneidae</taxon>
        <taxon>Araneus</taxon>
    </lineage>
</organism>
<name>A0A4Y2VVI9_ARAVE</name>